<evidence type="ECO:0000313" key="9">
    <source>
        <dbReference type="EMBL" id="MBD8015022.1"/>
    </source>
</evidence>
<evidence type="ECO:0000256" key="5">
    <source>
        <dbReference type="ARBA" id="ARBA00023136"/>
    </source>
</evidence>
<gene>
    <name evidence="9" type="ORF">H9630_09335</name>
</gene>
<dbReference type="InterPro" id="IPR003838">
    <property type="entry name" value="ABC3_permease_C"/>
</dbReference>
<evidence type="ECO:0000256" key="3">
    <source>
        <dbReference type="ARBA" id="ARBA00022692"/>
    </source>
</evidence>
<evidence type="ECO:0000256" key="1">
    <source>
        <dbReference type="ARBA" id="ARBA00004651"/>
    </source>
</evidence>
<keyword evidence="5 6" id="KW-0472">Membrane</keyword>
<protein>
    <submittedName>
        <fullName evidence="9">ABC transporter permease</fullName>
    </submittedName>
</protein>
<feature type="transmembrane region" description="Helical" evidence="6">
    <location>
        <begin position="336"/>
        <end position="359"/>
    </location>
</feature>
<comment type="caution">
    <text evidence="9">The sequence shown here is derived from an EMBL/GenBank/DDBJ whole genome shotgun (WGS) entry which is preliminary data.</text>
</comment>
<dbReference type="Pfam" id="PF12704">
    <property type="entry name" value="MacB_PCD"/>
    <property type="match status" value="1"/>
</dbReference>
<evidence type="ECO:0000256" key="4">
    <source>
        <dbReference type="ARBA" id="ARBA00022989"/>
    </source>
</evidence>
<accession>A0ABR8WDC6</accession>
<dbReference type="RefSeq" id="WP_191715250.1">
    <property type="nucleotide sequence ID" value="NZ_JACSPU010000003.1"/>
</dbReference>
<feature type="domain" description="ABC3 transporter permease C-terminal" evidence="7">
    <location>
        <begin position="706"/>
        <end position="814"/>
    </location>
</feature>
<keyword evidence="2" id="KW-1003">Cell membrane</keyword>
<feature type="domain" description="ABC3 transporter permease C-terminal" evidence="7">
    <location>
        <begin position="249"/>
        <end position="367"/>
    </location>
</feature>
<keyword evidence="4 6" id="KW-1133">Transmembrane helix</keyword>
<feature type="transmembrane region" description="Helical" evidence="6">
    <location>
        <begin position="17"/>
        <end position="41"/>
    </location>
</feature>
<feature type="domain" description="MacB-like periplasmic core" evidence="8">
    <location>
        <begin position="20"/>
        <end position="220"/>
    </location>
</feature>
<feature type="transmembrane region" description="Helical" evidence="6">
    <location>
        <begin position="701"/>
        <end position="724"/>
    </location>
</feature>
<feature type="transmembrane region" description="Helical" evidence="6">
    <location>
        <begin position="755"/>
        <end position="780"/>
    </location>
</feature>
<reference evidence="9 10" key="1">
    <citation type="submission" date="2020-08" db="EMBL/GenBank/DDBJ databases">
        <title>A Genomic Blueprint of the Chicken Gut Microbiome.</title>
        <authorList>
            <person name="Gilroy R."/>
            <person name="Ravi A."/>
            <person name="Getino M."/>
            <person name="Pursley I."/>
            <person name="Horton D.L."/>
            <person name="Alikhan N.-F."/>
            <person name="Baker D."/>
            <person name="Gharbi K."/>
            <person name="Hall N."/>
            <person name="Watson M."/>
            <person name="Adriaenssens E.M."/>
            <person name="Foster-Nyarko E."/>
            <person name="Jarju S."/>
            <person name="Secka A."/>
            <person name="Antonio M."/>
            <person name="Oren A."/>
            <person name="Chaudhuri R."/>
            <person name="La Ragione R.M."/>
            <person name="Hildebrand F."/>
            <person name="Pallen M.J."/>
        </authorList>
    </citation>
    <scope>NUCLEOTIDE SEQUENCE [LARGE SCALE GENOMIC DNA]</scope>
    <source>
        <strain evidence="9 10">Sa1BUA13</strain>
    </source>
</reference>
<keyword evidence="3 6" id="KW-0812">Transmembrane</keyword>
<evidence type="ECO:0000313" key="10">
    <source>
        <dbReference type="Proteomes" id="UP000658980"/>
    </source>
</evidence>
<dbReference type="PANTHER" id="PTHR30287:SF2">
    <property type="entry name" value="BLL1001 PROTEIN"/>
    <property type="match status" value="1"/>
</dbReference>
<dbReference type="InterPro" id="IPR038766">
    <property type="entry name" value="Membrane_comp_ABC_pdt"/>
</dbReference>
<evidence type="ECO:0000259" key="7">
    <source>
        <dbReference type="Pfam" id="PF02687"/>
    </source>
</evidence>
<dbReference type="InterPro" id="IPR025857">
    <property type="entry name" value="MacB_PCD"/>
</dbReference>
<feature type="transmembrane region" description="Helical" evidence="6">
    <location>
        <begin position="243"/>
        <end position="271"/>
    </location>
</feature>
<feature type="transmembrane region" description="Helical" evidence="6">
    <location>
        <begin position="296"/>
        <end position="316"/>
    </location>
</feature>
<proteinExistence type="predicted"/>
<organism evidence="9 10">
    <name type="scientific">Planococcus wigleyi</name>
    <dbReference type="NCBI Taxonomy" id="2762216"/>
    <lineage>
        <taxon>Bacteria</taxon>
        <taxon>Bacillati</taxon>
        <taxon>Bacillota</taxon>
        <taxon>Bacilli</taxon>
        <taxon>Bacillales</taxon>
        <taxon>Caryophanaceae</taxon>
        <taxon>Planococcus</taxon>
    </lineage>
</organism>
<evidence type="ECO:0000259" key="8">
    <source>
        <dbReference type="Pfam" id="PF12704"/>
    </source>
</evidence>
<dbReference type="EMBL" id="JACSPU010000003">
    <property type="protein sequence ID" value="MBD8015022.1"/>
    <property type="molecule type" value="Genomic_DNA"/>
</dbReference>
<dbReference type="PANTHER" id="PTHR30287">
    <property type="entry name" value="MEMBRANE COMPONENT OF PREDICTED ABC SUPERFAMILY METABOLITE UPTAKE TRANSPORTER"/>
    <property type="match status" value="1"/>
</dbReference>
<sequence>MKSLNQLAFRLFRENKFLVFTSVMSIAIAVSLVMTMALFAVNAKQTLQEDLRKMYGDMDLALVYSDDNPVEDEQELLQMVSKHSSTVAVSQALVTQTYIAPLGGEVYTLGIENDSIAKSRYKTSVDLTEDTVIITENLAASFKLSIGDQIEIEDDSFEIAEILKNAQGTGIAPDMVIFALERAKFFHNKELSYLNNETTALMVKTAEETDLIAMANEFKKIQPDLRVDIIEEDQAAKNNVNSLTLFTVILSFLILIVTAIMVISNFDLFIYKNKNQFAIMRALGAKTEQLAKITRIQSTMITITGALLGLAIAYAVDQILQPSFGQWFSVSLTQMSFAWEIAIPVLVVASLVIQLFLYIPVLKSSKILPLTILQENEELDFKNSRMRKKAIKILGISSLVSLLFGVILAVDESASAMLIILSGCLLLAGLFLALPIWLTSLLTVLIPASRKFFSRNVLIALQNLKPQVKKNSFVILSISVVMIIAVFGSVMLSTIKQNNTNYISEQFPTPMVITSRIQQSEIDPIHLSEEVRNQVQVAQVASVSTFGGGELFVEAGTRSFDYTLGDLKALESMKVISEVGKEDLATAAIVSPVFAKQHDVKVGDSLEIGIYSDEKQRAEYVTTMVVSAVSDAVGNGEVLFDWQAKALNTSSTNFNKAYVNVVDESLAMSSLETLTSMYPELIVNTHAVALKEASDMFLQRWAIFILVLIILVVSVMAGVLNTLLNNILAKRKEFAVLRTIGVRPMGIVKIIVTQISFYLLIGLVFGALCGLVFSLIVSLIDSGRVAFDFSLMLAVAVSMWVISLLIFIPVGWVMGNKKISMEILSDNK</sequence>
<feature type="transmembrane region" description="Helical" evidence="6">
    <location>
        <begin position="473"/>
        <end position="495"/>
    </location>
</feature>
<feature type="transmembrane region" description="Helical" evidence="6">
    <location>
        <begin position="792"/>
        <end position="814"/>
    </location>
</feature>
<feature type="transmembrane region" description="Helical" evidence="6">
    <location>
        <begin position="390"/>
        <end position="410"/>
    </location>
</feature>
<evidence type="ECO:0000256" key="6">
    <source>
        <dbReference type="SAM" id="Phobius"/>
    </source>
</evidence>
<dbReference type="Pfam" id="PF02687">
    <property type="entry name" value="FtsX"/>
    <property type="match status" value="2"/>
</dbReference>
<evidence type="ECO:0000256" key="2">
    <source>
        <dbReference type="ARBA" id="ARBA00022475"/>
    </source>
</evidence>
<keyword evidence="10" id="KW-1185">Reference proteome</keyword>
<name>A0ABR8WDC6_9BACL</name>
<comment type="subcellular location">
    <subcellularLocation>
        <location evidence="1">Cell membrane</location>
        <topology evidence="1">Multi-pass membrane protein</topology>
    </subcellularLocation>
</comment>
<feature type="transmembrane region" description="Helical" evidence="6">
    <location>
        <begin position="416"/>
        <end position="446"/>
    </location>
</feature>
<dbReference type="Proteomes" id="UP000658980">
    <property type="component" value="Unassembled WGS sequence"/>
</dbReference>